<keyword evidence="2" id="KW-0808">Transferase</keyword>
<organism evidence="2">
    <name type="scientific">Candidatus Methanophaga sp. ANME-1 ERB7</name>
    <dbReference type="NCBI Taxonomy" id="2759913"/>
    <lineage>
        <taxon>Archaea</taxon>
        <taxon>Methanobacteriati</taxon>
        <taxon>Methanobacteriota</taxon>
        <taxon>Stenosarchaea group</taxon>
        <taxon>Methanomicrobia</taxon>
        <taxon>Candidatus Methanophagales</taxon>
        <taxon>Candidatus Methanophagaceae</taxon>
        <taxon>Candidatus Methanophaga</taxon>
    </lineage>
</organism>
<dbReference type="InterPro" id="IPR000836">
    <property type="entry name" value="PRTase_dom"/>
</dbReference>
<keyword evidence="2" id="KW-0328">Glycosyltransferase</keyword>
<sequence length="212" mass="24037">MFEDKKDAGEKLARALKRYKDRDVLVLAIPRGGVEVGYQVAKYLAASFSLLVTRKLPFPDNPEAGFGAIAEDGSTFIFKDAERWLPKETIVEIMKEQKQEIKRRIAKLRKGRPLPEIEGKMVVLVDDGIAMGSTMRAAIMLCKNKKSQKIIVAVPVSGEDVAEEIGEMVDEIVVLEKPVFFRAVAQAYRNWYDVSDHEVIEILTRWQDQRRA</sequence>
<proteinExistence type="predicted"/>
<evidence type="ECO:0000259" key="1">
    <source>
        <dbReference type="Pfam" id="PF00156"/>
    </source>
</evidence>
<dbReference type="InterPro" id="IPR029057">
    <property type="entry name" value="PRTase-like"/>
</dbReference>
<dbReference type="Gene3D" id="3.40.50.2020">
    <property type="match status" value="1"/>
</dbReference>
<accession>A0A7G9ZCG0</accession>
<feature type="domain" description="Phosphoribosyltransferase" evidence="1">
    <location>
        <begin position="10"/>
        <end position="165"/>
    </location>
</feature>
<evidence type="ECO:0000313" key="2">
    <source>
        <dbReference type="EMBL" id="QNO57944.1"/>
    </source>
</evidence>
<dbReference type="SUPFAM" id="SSF53271">
    <property type="entry name" value="PRTase-like"/>
    <property type="match status" value="1"/>
</dbReference>
<gene>
    <name evidence="2" type="primary">purF</name>
    <name evidence="2" type="ORF">LHHCGPCL_00009</name>
</gene>
<protein>
    <submittedName>
        <fullName evidence="2">Amidophosphoribosyltransferase</fullName>
        <ecNumber evidence="2">2.4.2.14</ecNumber>
    </submittedName>
</protein>
<reference evidence="2" key="1">
    <citation type="submission" date="2020-06" db="EMBL/GenBank/DDBJ databases">
        <title>Unique genomic features of the anaerobic methanotrophic archaea.</title>
        <authorList>
            <person name="Chadwick G.L."/>
            <person name="Skennerton C.T."/>
            <person name="Laso-Perez R."/>
            <person name="Leu A.O."/>
            <person name="Speth D.R."/>
            <person name="Yu H."/>
            <person name="Morgan-Lang C."/>
            <person name="Hatzenpichler R."/>
            <person name="Goudeau D."/>
            <person name="Malmstrom R."/>
            <person name="Brazelton W.J."/>
            <person name="Woyke T."/>
            <person name="Hallam S.J."/>
            <person name="Tyson G.W."/>
            <person name="Wegener G."/>
            <person name="Boetius A."/>
            <person name="Orphan V."/>
        </authorList>
    </citation>
    <scope>NUCLEOTIDE SEQUENCE</scope>
</reference>
<dbReference type="Pfam" id="PF00156">
    <property type="entry name" value="Pribosyltran"/>
    <property type="match status" value="1"/>
</dbReference>
<dbReference type="EMBL" id="MT631708">
    <property type="protein sequence ID" value="QNO57944.1"/>
    <property type="molecule type" value="Genomic_DNA"/>
</dbReference>
<dbReference type="EC" id="2.4.2.14" evidence="2"/>
<dbReference type="CDD" id="cd06223">
    <property type="entry name" value="PRTases_typeI"/>
    <property type="match status" value="1"/>
</dbReference>
<name>A0A7G9ZCG0_9EURY</name>
<dbReference type="AlphaFoldDB" id="A0A7G9ZCG0"/>
<dbReference type="Gene3D" id="3.30.1310.20">
    <property type="entry name" value="PRTase-like"/>
    <property type="match status" value="1"/>
</dbReference>
<dbReference type="GO" id="GO:0004044">
    <property type="term" value="F:amidophosphoribosyltransferase activity"/>
    <property type="evidence" value="ECO:0007669"/>
    <property type="project" value="UniProtKB-EC"/>
</dbReference>